<evidence type="ECO:0000313" key="4">
    <source>
        <dbReference type="Proteomes" id="UP001204151"/>
    </source>
</evidence>
<dbReference type="CDD" id="cd05233">
    <property type="entry name" value="SDR_c"/>
    <property type="match status" value="1"/>
</dbReference>
<reference evidence="3 4" key="1">
    <citation type="submission" date="2022-08" db="EMBL/GenBank/DDBJ databases">
        <title>Reclassification of Massilia species as members of the genera Telluria, Duganella, Pseudoduganella, Mokoshia gen. nov. and Zemynaea gen. nov. using orthogonal and non-orthogonal genome-based approaches.</title>
        <authorList>
            <person name="Bowman J.P."/>
        </authorList>
    </citation>
    <scope>NUCLEOTIDE SEQUENCE [LARGE SCALE GENOMIC DNA]</scope>
    <source>
        <strain evidence="3 4">JCM 31316</strain>
    </source>
</reference>
<gene>
    <name evidence="3" type="ORF">NX784_24480</name>
</gene>
<comment type="similarity">
    <text evidence="1">Belongs to the short-chain dehydrogenases/reductases (SDR) family.</text>
</comment>
<comment type="caution">
    <text evidence="3">The sequence shown here is derived from an EMBL/GenBank/DDBJ whole genome shotgun (WGS) entry which is preliminary data.</text>
</comment>
<evidence type="ECO:0000256" key="1">
    <source>
        <dbReference type="ARBA" id="ARBA00006484"/>
    </source>
</evidence>
<dbReference type="EMBL" id="JANUGW010000024">
    <property type="protein sequence ID" value="MCS0584748.1"/>
    <property type="molecule type" value="Genomic_DNA"/>
</dbReference>
<organism evidence="3 4">
    <name type="scientific">Massilia pinisoli</name>
    <dbReference type="NCBI Taxonomy" id="1772194"/>
    <lineage>
        <taxon>Bacteria</taxon>
        <taxon>Pseudomonadati</taxon>
        <taxon>Pseudomonadota</taxon>
        <taxon>Betaproteobacteria</taxon>
        <taxon>Burkholderiales</taxon>
        <taxon>Oxalobacteraceae</taxon>
        <taxon>Telluria group</taxon>
        <taxon>Massilia</taxon>
    </lineage>
</organism>
<evidence type="ECO:0000256" key="2">
    <source>
        <dbReference type="ARBA" id="ARBA00023002"/>
    </source>
</evidence>
<dbReference type="PRINTS" id="PR00080">
    <property type="entry name" value="SDRFAMILY"/>
</dbReference>
<dbReference type="PRINTS" id="PR00081">
    <property type="entry name" value="GDHRDH"/>
</dbReference>
<accession>A0ABT1ZXU9</accession>
<proteinExistence type="inferred from homology"/>
<dbReference type="SUPFAM" id="SSF51735">
    <property type="entry name" value="NAD(P)-binding Rossmann-fold domains"/>
    <property type="match status" value="1"/>
</dbReference>
<dbReference type="Gene3D" id="3.40.50.720">
    <property type="entry name" value="NAD(P)-binding Rossmann-like Domain"/>
    <property type="match status" value="1"/>
</dbReference>
<protein>
    <submittedName>
        <fullName evidence="3">SDR family oxidoreductase</fullName>
    </submittedName>
</protein>
<dbReference type="InterPro" id="IPR002347">
    <property type="entry name" value="SDR_fam"/>
</dbReference>
<dbReference type="InterPro" id="IPR020904">
    <property type="entry name" value="Sc_DH/Rdtase_CS"/>
</dbReference>
<dbReference type="Proteomes" id="UP001204151">
    <property type="component" value="Unassembled WGS sequence"/>
</dbReference>
<keyword evidence="4" id="KW-1185">Reference proteome</keyword>
<evidence type="ECO:0000313" key="3">
    <source>
        <dbReference type="EMBL" id="MCS0584748.1"/>
    </source>
</evidence>
<keyword evidence="2" id="KW-0560">Oxidoreductase</keyword>
<name>A0ABT1ZXU9_9BURK</name>
<dbReference type="InterPro" id="IPR036291">
    <property type="entry name" value="NAD(P)-bd_dom_sf"/>
</dbReference>
<dbReference type="Pfam" id="PF13561">
    <property type="entry name" value="adh_short_C2"/>
    <property type="match status" value="1"/>
</dbReference>
<sequence>MSSRSELTIPDLAGKRILVTGASAGIGAAVALGFLGQGARVAIHYGANRAGAERVAAGAPDRAVVLDGDMADLADTERVVHEAARLLGGLDGIVNNAGNMLGRIPTEAATADHFDRVVDLNARSVWQATITAVPYLRQAGGGFIINTTSVAARNGGGQGAVLYAAAKSFVSNLTRGHAKEFVADGIRVNAVAPGVIQTALHDRYTPADLLSAQVGTIPMGRAGTPEECVGAYLFLASKELSGYLTGQVIEVNGGQLML</sequence>
<dbReference type="RefSeq" id="WP_258819294.1">
    <property type="nucleotide sequence ID" value="NZ_JANUGW010000024.1"/>
</dbReference>
<dbReference type="PANTHER" id="PTHR43639">
    <property type="entry name" value="OXIDOREDUCTASE, SHORT-CHAIN DEHYDROGENASE/REDUCTASE FAMILY (AFU_ORTHOLOGUE AFUA_5G02870)"/>
    <property type="match status" value="1"/>
</dbReference>
<dbReference type="PANTHER" id="PTHR43639:SF1">
    <property type="entry name" value="SHORT-CHAIN DEHYDROGENASE_REDUCTASE FAMILY PROTEIN"/>
    <property type="match status" value="1"/>
</dbReference>
<dbReference type="PROSITE" id="PS00061">
    <property type="entry name" value="ADH_SHORT"/>
    <property type="match status" value="1"/>
</dbReference>